<accession>A0ACB8E889</accession>
<organism evidence="1 2">
    <name type="scientific">Sphaerodactylus townsendi</name>
    <dbReference type="NCBI Taxonomy" id="933632"/>
    <lineage>
        <taxon>Eukaryota</taxon>
        <taxon>Metazoa</taxon>
        <taxon>Chordata</taxon>
        <taxon>Craniata</taxon>
        <taxon>Vertebrata</taxon>
        <taxon>Euteleostomi</taxon>
        <taxon>Lepidosauria</taxon>
        <taxon>Squamata</taxon>
        <taxon>Bifurcata</taxon>
        <taxon>Gekkota</taxon>
        <taxon>Sphaerodactylidae</taxon>
        <taxon>Sphaerodactylus</taxon>
    </lineage>
</organism>
<dbReference type="EMBL" id="CM037623">
    <property type="protein sequence ID" value="KAH7988370.1"/>
    <property type="molecule type" value="Genomic_DNA"/>
</dbReference>
<sequence>MWLSDGHLESRPAGLTTSLTWDGPNVTVSSTGLSKVGGESKLPRRDGLSSRAGRLLPMDCSTLGLIGSQQPGSWVIMRGVQSHRASQLECGSAQAGWFASSIQRKWNLGVDSIIKPADLGSMVGDGMCCHCCSMWSTAGQGSAANGIIILLSSFQSIAENWAIPSPEVPKGHVPAAHRY</sequence>
<protein>
    <submittedName>
        <fullName evidence="1">Uncharacterized protein</fullName>
    </submittedName>
</protein>
<reference evidence="1" key="1">
    <citation type="submission" date="2021-08" db="EMBL/GenBank/DDBJ databases">
        <title>The first chromosome-level gecko genome reveals the dynamic sex chromosomes of Neotropical dwarf geckos (Sphaerodactylidae: Sphaerodactylus).</title>
        <authorList>
            <person name="Pinto B.J."/>
            <person name="Keating S.E."/>
            <person name="Gamble T."/>
        </authorList>
    </citation>
    <scope>NUCLEOTIDE SEQUENCE</scope>
    <source>
        <strain evidence="1">TG3544</strain>
    </source>
</reference>
<comment type="caution">
    <text evidence="1">The sequence shown here is derived from an EMBL/GenBank/DDBJ whole genome shotgun (WGS) entry which is preliminary data.</text>
</comment>
<keyword evidence="2" id="KW-1185">Reference proteome</keyword>
<dbReference type="Proteomes" id="UP000827872">
    <property type="component" value="Linkage Group LG10"/>
</dbReference>
<gene>
    <name evidence="1" type="ORF">K3G42_015701</name>
</gene>
<evidence type="ECO:0000313" key="2">
    <source>
        <dbReference type="Proteomes" id="UP000827872"/>
    </source>
</evidence>
<name>A0ACB8E889_9SAUR</name>
<proteinExistence type="predicted"/>
<evidence type="ECO:0000313" key="1">
    <source>
        <dbReference type="EMBL" id="KAH7988370.1"/>
    </source>
</evidence>